<protein>
    <submittedName>
        <fullName evidence="1">Uncharacterized protein</fullName>
    </submittedName>
</protein>
<reference evidence="1 2" key="1">
    <citation type="submission" date="2013-08" db="EMBL/GenBank/DDBJ databases">
        <title>The genome sequence of Skermanella stibiiresistens.</title>
        <authorList>
            <person name="Zhu W."/>
            <person name="Wang G."/>
        </authorList>
    </citation>
    <scope>NUCLEOTIDE SEQUENCE [LARGE SCALE GENOMIC DNA]</scope>
    <source>
        <strain evidence="1 2">SB22</strain>
    </source>
</reference>
<accession>W9H967</accession>
<comment type="caution">
    <text evidence="1">The sequence shown here is derived from an EMBL/GenBank/DDBJ whole genome shotgun (WGS) entry which is preliminary data.</text>
</comment>
<organism evidence="1 2">
    <name type="scientific">Skermanella stibiiresistens SB22</name>
    <dbReference type="NCBI Taxonomy" id="1385369"/>
    <lineage>
        <taxon>Bacteria</taxon>
        <taxon>Pseudomonadati</taxon>
        <taxon>Pseudomonadota</taxon>
        <taxon>Alphaproteobacteria</taxon>
        <taxon>Rhodospirillales</taxon>
        <taxon>Azospirillaceae</taxon>
        <taxon>Skermanella</taxon>
    </lineage>
</organism>
<evidence type="ECO:0000313" key="1">
    <source>
        <dbReference type="EMBL" id="EWY42810.1"/>
    </source>
</evidence>
<proteinExistence type="predicted"/>
<sequence>MPCLVLRLFGIHRHAADGVLHRRLVHVTGLVRSMVMSMVMMFMASMQVGHCRSLSDA</sequence>
<dbReference type="EMBL" id="AVFL01000001">
    <property type="protein sequence ID" value="EWY42810.1"/>
    <property type="molecule type" value="Genomic_DNA"/>
</dbReference>
<name>W9H967_9PROT</name>
<evidence type="ECO:0000313" key="2">
    <source>
        <dbReference type="Proteomes" id="UP000019486"/>
    </source>
</evidence>
<keyword evidence="2" id="KW-1185">Reference proteome</keyword>
<dbReference type="Proteomes" id="UP000019486">
    <property type="component" value="Unassembled WGS sequence"/>
</dbReference>
<gene>
    <name evidence="1" type="ORF">N825_00870</name>
</gene>
<dbReference type="AlphaFoldDB" id="W9H967"/>